<feature type="compositionally biased region" description="Polar residues" evidence="3">
    <location>
        <begin position="118"/>
        <end position="128"/>
    </location>
</feature>
<dbReference type="PANTHER" id="PTHR44591">
    <property type="entry name" value="STRESS RESPONSE REGULATOR PROTEIN 1"/>
    <property type="match status" value="1"/>
</dbReference>
<evidence type="ECO:0000259" key="4">
    <source>
        <dbReference type="PROSITE" id="PS50110"/>
    </source>
</evidence>
<dbReference type="InterPro" id="IPR050595">
    <property type="entry name" value="Bact_response_regulator"/>
</dbReference>
<dbReference type="KEGG" id="ssyi:EKG83_13845"/>
<evidence type="ECO:0000256" key="1">
    <source>
        <dbReference type="ARBA" id="ARBA00022553"/>
    </source>
</evidence>
<keyword evidence="1 2" id="KW-0597">Phosphoprotein</keyword>
<evidence type="ECO:0000313" key="6">
    <source>
        <dbReference type="Proteomes" id="UP000325787"/>
    </source>
</evidence>
<feature type="domain" description="Response regulatory" evidence="4">
    <location>
        <begin position="3"/>
        <end position="187"/>
    </location>
</feature>
<protein>
    <submittedName>
        <fullName evidence="5">Response regulator</fullName>
    </submittedName>
</protein>
<evidence type="ECO:0000256" key="2">
    <source>
        <dbReference type="PROSITE-ProRule" id="PRU00169"/>
    </source>
</evidence>
<dbReference type="Proteomes" id="UP000325787">
    <property type="component" value="Chromosome"/>
</dbReference>
<dbReference type="EMBL" id="CP034550">
    <property type="protein sequence ID" value="QFZ18421.1"/>
    <property type="molecule type" value="Genomic_DNA"/>
</dbReference>
<feature type="modified residue" description="4-aspartylphosphate" evidence="2">
    <location>
        <position position="52"/>
    </location>
</feature>
<dbReference type="Pfam" id="PF00072">
    <property type="entry name" value="Response_reg"/>
    <property type="match status" value="1"/>
</dbReference>
<dbReference type="GO" id="GO:0000160">
    <property type="term" value="P:phosphorelay signal transduction system"/>
    <property type="evidence" value="ECO:0007669"/>
    <property type="project" value="InterPro"/>
</dbReference>
<proteinExistence type="predicted"/>
<feature type="compositionally biased region" description="Pro residues" evidence="3">
    <location>
        <begin position="158"/>
        <end position="167"/>
    </location>
</feature>
<reference evidence="6" key="1">
    <citation type="journal article" date="2021" name="Curr. Microbiol.">
        <title>Complete genome of nocamycin-producing strain Saccharothrix syringae NRRL B-16468 reveals the biosynthetic potential for secondary metabolites.</title>
        <authorList>
            <person name="Mo X."/>
            <person name="Yang S."/>
        </authorList>
    </citation>
    <scope>NUCLEOTIDE SEQUENCE [LARGE SCALE GENOMIC DNA]</scope>
    <source>
        <strain evidence="6">ATCC 51364 / DSM 43886 / JCM 6844 / KCTC 9398 / NBRC 14523 / NRRL B-16468 / INA 2240</strain>
    </source>
</reference>
<gene>
    <name evidence="5" type="ORF">EKG83_13845</name>
</gene>
<dbReference type="InterPro" id="IPR011006">
    <property type="entry name" value="CheY-like_superfamily"/>
</dbReference>
<dbReference type="PROSITE" id="PS50110">
    <property type="entry name" value="RESPONSE_REGULATORY"/>
    <property type="match status" value="1"/>
</dbReference>
<keyword evidence="6" id="KW-1185">Reference proteome</keyword>
<name>A0A5Q0GWV8_SACSY</name>
<evidence type="ECO:0000313" key="5">
    <source>
        <dbReference type="EMBL" id="QFZ18421.1"/>
    </source>
</evidence>
<dbReference type="PANTHER" id="PTHR44591:SF3">
    <property type="entry name" value="RESPONSE REGULATORY DOMAIN-CONTAINING PROTEIN"/>
    <property type="match status" value="1"/>
</dbReference>
<dbReference type="SUPFAM" id="SSF52172">
    <property type="entry name" value="CheY-like"/>
    <property type="match status" value="1"/>
</dbReference>
<feature type="compositionally biased region" description="Polar residues" evidence="3">
    <location>
        <begin position="136"/>
        <end position="147"/>
    </location>
</feature>
<dbReference type="AlphaFoldDB" id="A0A5Q0GWV8"/>
<accession>A0A5Q0GWV8</accession>
<evidence type="ECO:0000256" key="3">
    <source>
        <dbReference type="SAM" id="MobiDB-lite"/>
    </source>
</evidence>
<feature type="region of interest" description="Disordered" evidence="3">
    <location>
        <begin position="76"/>
        <end position="187"/>
    </location>
</feature>
<sequence length="187" mass="19142">MTTVLVVDDEPRIVRDPRITLSTRGCRVLTAHDGTTAPHQVAEGRPDPVVPDLGLPDMDGAEVIAGLRGWSTVRDAGEPVVRTASSRPRRPGRGGGLPRRGRGAPGPHRAGACRRSWSAATANASPGSNCCDKCGVSSTPPRRSTCASARPSCGANSNPPPPAPCSPNPARATASPPDVDTAPGIAP</sequence>
<dbReference type="Gene3D" id="3.40.50.2300">
    <property type="match status" value="1"/>
</dbReference>
<organism evidence="5 6">
    <name type="scientific">Saccharothrix syringae</name>
    <name type="common">Nocardiopsis syringae</name>
    <dbReference type="NCBI Taxonomy" id="103733"/>
    <lineage>
        <taxon>Bacteria</taxon>
        <taxon>Bacillati</taxon>
        <taxon>Actinomycetota</taxon>
        <taxon>Actinomycetes</taxon>
        <taxon>Pseudonocardiales</taxon>
        <taxon>Pseudonocardiaceae</taxon>
        <taxon>Saccharothrix</taxon>
    </lineage>
</organism>
<dbReference type="InterPro" id="IPR001789">
    <property type="entry name" value="Sig_transdc_resp-reg_receiver"/>
</dbReference>
<feature type="compositionally biased region" description="Low complexity" evidence="3">
    <location>
        <begin position="105"/>
        <end position="115"/>
    </location>
</feature>